<name>A0ABQ9IBS1_9NEOP</name>
<reference evidence="2 3" key="1">
    <citation type="submission" date="2023-02" db="EMBL/GenBank/DDBJ databases">
        <title>LHISI_Scaffold_Assembly.</title>
        <authorList>
            <person name="Stuart O.P."/>
            <person name="Cleave R."/>
            <person name="Magrath M.J.L."/>
            <person name="Mikheyev A.S."/>
        </authorList>
    </citation>
    <scope>NUCLEOTIDE SEQUENCE [LARGE SCALE GENOMIC DNA]</scope>
    <source>
        <strain evidence="2">Daus_M_001</strain>
        <tissue evidence="2">Leg muscle</tissue>
    </source>
</reference>
<evidence type="ECO:0008006" key="4">
    <source>
        <dbReference type="Google" id="ProtNLM"/>
    </source>
</evidence>
<evidence type="ECO:0000256" key="1">
    <source>
        <dbReference type="SAM" id="MobiDB-lite"/>
    </source>
</evidence>
<comment type="caution">
    <text evidence="2">The sequence shown here is derived from an EMBL/GenBank/DDBJ whole genome shotgun (WGS) entry which is preliminary data.</text>
</comment>
<gene>
    <name evidence="2" type="ORF">PR048_006729</name>
</gene>
<evidence type="ECO:0000313" key="2">
    <source>
        <dbReference type="EMBL" id="KAJ8894119.1"/>
    </source>
</evidence>
<evidence type="ECO:0000313" key="3">
    <source>
        <dbReference type="Proteomes" id="UP001159363"/>
    </source>
</evidence>
<sequence>MFKRVPICSKASLPTIHKTLNSAGRYTAPARLDHVTRWHAPCDAEDAPCDRLRESDETLVSSPLCGSDGNSYANPLAFMCAISAQASEYRHTDSEPDSFPSKKASIPPPPTQFQKRSPERNISIPQKDLGDSFRGQRSGGFIGIGHAKSIHGIQDRKKEPSAILVLSVILASILDSGFPITMSRRRLTRFQAMGLSYVPFGGLYRNWRIGAFFKGEKKEISREKNIFEGQREIQDCGNCGRGYLMINKVVLCWQHWRRNTRAPVCHRQDFMNQLSGGGHPVCALLRKYHQSHRVPALGRLERINSQRLGAVSSWNPPDRRSAEDGREVGRWAGARSQSAAIGHGDILQSDPPVAVKGKGGRREEAALLSWPVFRTGWLVFHASYYTERAAGYPRPWAIFHDTHLKPAQSEDDVSLARASPAPGPTTPPSARAIVAPAIRHHFLQAIFPSVKQASHGDRLYLPFRARCALHTNLCKGFSCKFGTHLELCETCFNKSCFSYIEMQRENLAFVVSSECIRQESSIQKQIRKLFSRADEITPFVVRWLVAIMQEAGIFSSGFEASVVATAFASHQGETDSIPGDIILQITGIVPDDATDCCHSEDTAELPEHCLGIDGSRHKKKWIITSEGQNGHQDVIPSRAITLVTKYLRACRRLGKESEWHLGRKQNIPDITTTTMECPKSGFIAREIRHSHHSIYVTPPPSFNSPARQSHLHGSDARSPQFTPACHSHRHIAIFVRLALKIQRHDGNTACLGRSSYEELGVRVTVTPIAPLLLDLGCAATYKAENDDGDNDQNILETITPEIPPAKGRASTSFDRLFAAAVASTCSGAPLRTSRVTRYDLDVLSPARSSGARGATQTNNTTSVKAVHDNVSTFEISLRKTSLHLPAYILIDALGDVHPVKLPIPFANMRARVELGGELRRSRHYSHHSRIAAGEIHLRIVCFALSTPPYRHNSLCGVRRDIRGNAILISQIRVARARRRARQITSARIVATNLAEGKNAPAGLSDVGFVVPMLAIGFLCRPPLVRAATPCQSAVTHPPPSSTFWTRTTDFLYARNVAGDLLMGPLTSRSKCVAACWEVTKIFHLRPIASRIVAMRYLMCVPVSPVAFARSFAMSRQVGGPLNYSGLSRLESRIKARLHGATTSIDMCFTAFGVGPLVFVRGSMNTEAYCNILDNEMLPKLWHFYGMDPCYFQDYNASPNLSPIEHLWDELDRRVRARQERPKSIAQLMEWLQEKWRRIPVDVLQTLVESMPDMVAAVIAAKGLCSKAVVDKLLPADSWRFLARSEVVRKTSEP</sequence>
<protein>
    <recommendedName>
        <fullName evidence="4">Transposase</fullName>
    </recommendedName>
</protein>
<dbReference type="InterPro" id="IPR036397">
    <property type="entry name" value="RNaseH_sf"/>
</dbReference>
<dbReference type="EMBL" id="JARBHB010000002">
    <property type="protein sequence ID" value="KAJ8894119.1"/>
    <property type="molecule type" value="Genomic_DNA"/>
</dbReference>
<dbReference type="Proteomes" id="UP001159363">
    <property type="component" value="Chromosome 2"/>
</dbReference>
<dbReference type="Gene3D" id="3.30.420.10">
    <property type="entry name" value="Ribonuclease H-like superfamily/Ribonuclease H"/>
    <property type="match status" value="1"/>
</dbReference>
<keyword evidence="3" id="KW-1185">Reference proteome</keyword>
<feature type="region of interest" description="Disordered" evidence="1">
    <location>
        <begin position="91"/>
        <end position="129"/>
    </location>
</feature>
<organism evidence="2 3">
    <name type="scientific">Dryococelus australis</name>
    <dbReference type="NCBI Taxonomy" id="614101"/>
    <lineage>
        <taxon>Eukaryota</taxon>
        <taxon>Metazoa</taxon>
        <taxon>Ecdysozoa</taxon>
        <taxon>Arthropoda</taxon>
        <taxon>Hexapoda</taxon>
        <taxon>Insecta</taxon>
        <taxon>Pterygota</taxon>
        <taxon>Neoptera</taxon>
        <taxon>Polyneoptera</taxon>
        <taxon>Phasmatodea</taxon>
        <taxon>Verophasmatodea</taxon>
        <taxon>Anareolatae</taxon>
        <taxon>Phasmatidae</taxon>
        <taxon>Eurycanthinae</taxon>
        <taxon>Dryococelus</taxon>
    </lineage>
</organism>
<proteinExistence type="predicted"/>
<accession>A0ABQ9IBS1</accession>